<feature type="domain" description="Sushi" evidence="9">
    <location>
        <begin position="34"/>
        <end position="93"/>
    </location>
</feature>
<dbReference type="InterPro" id="IPR035976">
    <property type="entry name" value="Sushi/SCR/CCP_sf"/>
</dbReference>
<evidence type="ECO:0000256" key="1">
    <source>
        <dbReference type="ARBA" id="ARBA00022659"/>
    </source>
</evidence>
<evidence type="ECO:0000256" key="6">
    <source>
        <dbReference type="SAM" id="MobiDB-lite"/>
    </source>
</evidence>
<keyword evidence="7" id="KW-1133">Transmembrane helix</keyword>
<dbReference type="EMBL" id="CADEPI010000292">
    <property type="protein sequence ID" value="CAB3383035.1"/>
    <property type="molecule type" value="Genomic_DNA"/>
</dbReference>
<dbReference type="PROSITE" id="PS50923">
    <property type="entry name" value="SUSHI"/>
    <property type="match status" value="4"/>
</dbReference>
<evidence type="ECO:0000313" key="11">
    <source>
        <dbReference type="Proteomes" id="UP000494165"/>
    </source>
</evidence>
<evidence type="ECO:0000256" key="7">
    <source>
        <dbReference type="SAM" id="Phobius"/>
    </source>
</evidence>
<keyword evidence="8" id="KW-0732">Signal</keyword>
<feature type="domain" description="Sushi" evidence="9">
    <location>
        <begin position="308"/>
        <end position="370"/>
    </location>
</feature>
<feature type="domain" description="Sushi" evidence="9">
    <location>
        <begin position="239"/>
        <end position="306"/>
    </location>
</feature>
<evidence type="ECO:0000256" key="3">
    <source>
        <dbReference type="ARBA" id="ARBA00023157"/>
    </source>
</evidence>
<proteinExistence type="predicted"/>
<feature type="domain" description="Sushi" evidence="9">
    <location>
        <begin position="155"/>
        <end position="217"/>
    </location>
</feature>
<dbReference type="InterPro" id="IPR000436">
    <property type="entry name" value="Sushi_SCR_CCP_dom"/>
</dbReference>
<feature type="disulfide bond" evidence="5">
    <location>
        <begin position="64"/>
        <end position="91"/>
    </location>
</feature>
<dbReference type="PANTHER" id="PTHR19325:SF575">
    <property type="entry name" value="LOCOMOTION-RELATED PROTEIN HIKARU GENKI"/>
    <property type="match status" value="1"/>
</dbReference>
<dbReference type="PANTHER" id="PTHR19325">
    <property type="entry name" value="COMPLEMENT COMPONENT-RELATED SUSHI DOMAIN-CONTAINING"/>
    <property type="match status" value="1"/>
</dbReference>
<evidence type="ECO:0000313" key="10">
    <source>
        <dbReference type="EMBL" id="CAB3383035.1"/>
    </source>
</evidence>
<protein>
    <recommendedName>
        <fullName evidence="9">Sushi domain-containing protein</fullName>
    </recommendedName>
</protein>
<keyword evidence="7" id="KW-0812">Transmembrane</keyword>
<sequence length="659" mass="69793">MSALHVFTLLSVAGAFASEIGFNGSAGDIFDISEQCSPIGMVLDETLQVRYVSDRMRNMVRFSCPHGFHLSGQEEAVCEYGRWNLDRLPTCTSYCYQPQGIENGGLDIGRAPVDGLGYANGTTVTYSCAPGYQFEPSGASGVRICSNGVWSGQAVTCVKKGGCVLEGTLVNGYSIEEREAIHKVRYGCKSGYHLDGPPERKCLSGMWMPPFAPKCVKKPTQGVIAAAADSSEETVETGRSCASTPVVPGATLVWVKGPMTTNGVTEGTELQFQCNEGLRDTEAPCALSKVHCTNGKWHGRFPKCEEFQGCLPLPSIPHGALFGLAADGRYRVGARVAYTCQPGFRLRGNPVFSCETSGCWQPAMLPDCVADDQPFYLTGLTRGWEDYSLSPGAALLASLGTSLAVMAVLMVVCLAVICRRRRSRSGRSASGGRQRSSRLHHWPDDSPDATPQPPPTLLPPDPDRVALIAFADGLQVGQSVLPSYEEATRDRAGGLAPGGGVFFNALHRGRSGPQWTALSSGSGRRGRRHQHDRDTDTLSHHSLHGGICTRQSSSTSHSASLRSYAVDLTGSTDTMAATSDGSTTVTLDTVSSHGASSIASGSASCRAICGSLASFDTSSVLNTDGVPLLEESELEAAGERPEEAALEEAASGEPKQGTC</sequence>
<dbReference type="InterPro" id="IPR050350">
    <property type="entry name" value="Compl-Cell_Adhes-Reg"/>
</dbReference>
<gene>
    <name evidence="10" type="ORF">CLODIP_2_CD13662</name>
</gene>
<name>A0A8S1DYF5_9INSE</name>
<dbReference type="Pfam" id="PF00084">
    <property type="entry name" value="Sushi"/>
    <property type="match status" value="5"/>
</dbReference>
<keyword evidence="11" id="KW-1185">Reference proteome</keyword>
<keyword evidence="2" id="KW-0677">Repeat</keyword>
<feature type="region of interest" description="Disordered" evidence="6">
    <location>
        <begin position="634"/>
        <end position="659"/>
    </location>
</feature>
<dbReference type="Gene3D" id="2.10.70.10">
    <property type="entry name" value="Complement Module, domain 1"/>
    <property type="match status" value="5"/>
</dbReference>
<feature type="transmembrane region" description="Helical" evidence="7">
    <location>
        <begin position="395"/>
        <end position="418"/>
    </location>
</feature>
<feature type="compositionally biased region" description="Pro residues" evidence="6">
    <location>
        <begin position="450"/>
        <end position="460"/>
    </location>
</feature>
<organism evidence="10 11">
    <name type="scientific">Cloeon dipterum</name>
    <dbReference type="NCBI Taxonomy" id="197152"/>
    <lineage>
        <taxon>Eukaryota</taxon>
        <taxon>Metazoa</taxon>
        <taxon>Ecdysozoa</taxon>
        <taxon>Arthropoda</taxon>
        <taxon>Hexapoda</taxon>
        <taxon>Insecta</taxon>
        <taxon>Pterygota</taxon>
        <taxon>Palaeoptera</taxon>
        <taxon>Ephemeroptera</taxon>
        <taxon>Pisciforma</taxon>
        <taxon>Baetidae</taxon>
        <taxon>Cloeon</taxon>
    </lineage>
</organism>
<evidence type="ECO:0000256" key="5">
    <source>
        <dbReference type="PROSITE-ProRule" id="PRU00302"/>
    </source>
</evidence>
<reference evidence="10 11" key="1">
    <citation type="submission" date="2020-04" db="EMBL/GenBank/DDBJ databases">
        <authorList>
            <person name="Alioto T."/>
            <person name="Alioto T."/>
            <person name="Gomez Garrido J."/>
        </authorList>
    </citation>
    <scope>NUCLEOTIDE SEQUENCE [LARGE SCALE GENOMIC DNA]</scope>
</reference>
<accession>A0A8S1DYF5</accession>
<feature type="chain" id="PRO_5035825112" description="Sushi domain-containing protein" evidence="8">
    <location>
        <begin position="18"/>
        <end position="659"/>
    </location>
</feature>
<evidence type="ECO:0000256" key="8">
    <source>
        <dbReference type="SAM" id="SignalP"/>
    </source>
</evidence>
<dbReference type="CDD" id="cd00033">
    <property type="entry name" value="CCP"/>
    <property type="match status" value="4"/>
</dbReference>
<feature type="signal peptide" evidence="8">
    <location>
        <begin position="1"/>
        <end position="17"/>
    </location>
</feature>
<dbReference type="SMART" id="SM00032">
    <property type="entry name" value="CCP"/>
    <property type="match status" value="5"/>
</dbReference>
<evidence type="ECO:0000256" key="4">
    <source>
        <dbReference type="ARBA" id="ARBA00023180"/>
    </source>
</evidence>
<feature type="disulfide bond" evidence="5">
    <location>
        <begin position="188"/>
        <end position="215"/>
    </location>
</feature>
<keyword evidence="7" id="KW-0472">Membrane</keyword>
<keyword evidence="3 5" id="KW-1015">Disulfide bond</keyword>
<dbReference type="OrthoDB" id="6127264at2759"/>
<evidence type="ECO:0000259" key="9">
    <source>
        <dbReference type="PROSITE" id="PS50923"/>
    </source>
</evidence>
<feature type="region of interest" description="Disordered" evidence="6">
    <location>
        <begin position="511"/>
        <end position="554"/>
    </location>
</feature>
<dbReference type="SUPFAM" id="SSF57535">
    <property type="entry name" value="Complement control module/SCR domain"/>
    <property type="match status" value="5"/>
</dbReference>
<feature type="region of interest" description="Disordered" evidence="6">
    <location>
        <begin position="425"/>
        <end position="462"/>
    </location>
</feature>
<keyword evidence="4" id="KW-0325">Glycoprotein</keyword>
<comment type="caution">
    <text evidence="10">The sequence shown here is derived from an EMBL/GenBank/DDBJ whole genome shotgun (WGS) entry which is preliminary data.</text>
</comment>
<keyword evidence="1 5" id="KW-0768">Sushi</keyword>
<evidence type="ECO:0000256" key="2">
    <source>
        <dbReference type="ARBA" id="ARBA00022737"/>
    </source>
</evidence>
<dbReference type="AlphaFoldDB" id="A0A8S1DYF5"/>
<comment type="caution">
    <text evidence="5">Lacks conserved residue(s) required for the propagation of feature annotation.</text>
</comment>
<dbReference type="Proteomes" id="UP000494165">
    <property type="component" value="Unassembled WGS sequence"/>
</dbReference>